<evidence type="ECO:0000313" key="4">
    <source>
        <dbReference type="Proteomes" id="UP000698028"/>
    </source>
</evidence>
<dbReference type="InterPro" id="IPR049492">
    <property type="entry name" value="BD-FAE-like_dom"/>
</dbReference>
<comment type="caution">
    <text evidence="3">The sequence shown here is derived from an EMBL/GenBank/DDBJ whole genome shotgun (WGS) entry which is preliminary data.</text>
</comment>
<name>A0ABS6V3Y0_9SPHN</name>
<dbReference type="PROSITE" id="PS00122">
    <property type="entry name" value="CARBOXYLESTERASE_B_1"/>
    <property type="match status" value="1"/>
</dbReference>
<dbReference type="InterPro" id="IPR019826">
    <property type="entry name" value="Carboxylesterase_B_AS"/>
</dbReference>
<evidence type="ECO:0000313" key="3">
    <source>
        <dbReference type="EMBL" id="MBW0144257.1"/>
    </source>
</evidence>
<dbReference type="InterPro" id="IPR050300">
    <property type="entry name" value="GDXG_lipolytic_enzyme"/>
</dbReference>
<organism evidence="3 4">
    <name type="scientific">Sphingomicrobium clamense</name>
    <dbReference type="NCBI Taxonomy" id="2851013"/>
    <lineage>
        <taxon>Bacteria</taxon>
        <taxon>Pseudomonadati</taxon>
        <taxon>Pseudomonadota</taxon>
        <taxon>Alphaproteobacteria</taxon>
        <taxon>Sphingomonadales</taxon>
        <taxon>Sphingomonadaceae</taxon>
        <taxon>Sphingomicrobium</taxon>
    </lineage>
</organism>
<dbReference type="PANTHER" id="PTHR48081">
    <property type="entry name" value="AB HYDROLASE SUPERFAMILY PROTEIN C4A8.06C"/>
    <property type="match status" value="1"/>
</dbReference>
<accession>A0ABS6V3Y0</accession>
<evidence type="ECO:0000256" key="1">
    <source>
        <dbReference type="ARBA" id="ARBA00022801"/>
    </source>
</evidence>
<sequence>MAAGKDATISRLAAIDHKLKRRLRRYKRRAMLAGEMSLWALGRVGLSPVAMLDAASRVKGDKDVRCLARGIPYGDDPRQRLDLWAPKKPGHDPLKVVIFFYGGGWVVGERGEFGYVGRALAQRGFLSVMPDYRLAPHARFPDFIHDGAQALKWVSENITTFGGDPDKIAIAGHSAGGHLAALLALDPRYLEGEGLDPAIIKAAALLSTPTNFYPFIDPRAIKAFGDHEPHTDTQPINFARADAPPILLQTGTADITVRARNSQQLAQALEDAGAEVDLKLYRGATHSDPVKAFSPLFTRYPIVENLVDWLNAKLA</sequence>
<gene>
    <name evidence="3" type="ORF">KTQ36_02975</name>
</gene>
<dbReference type="RefSeq" id="WP_218632271.1">
    <property type="nucleotide sequence ID" value="NZ_JAHVAH010000001.1"/>
</dbReference>
<dbReference type="Proteomes" id="UP000698028">
    <property type="component" value="Unassembled WGS sequence"/>
</dbReference>
<dbReference type="PANTHER" id="PTHR48081:SF33">
    <property type="entry name" value="KYNURENINE FORMAMIDASE"/>
    <property type="match status" value="1"/>
</dbReference>
<keyword evidence="1 3" id="KW-0378">Hydrolase</keyword>
<dbReference type="GO" id="GO:0016787">
    <property type="term" value="F:hydrolase activity"/>
    <property type="evidence" value="ECO:0007669"/>
    <property type="project" value="UniProtKB-KW"/>
</dbReference>
<protein>
    <submittedName>
        <fullName evidence="3">Alpha/beta hydrolase</fullName>
    </submittedName>
</protein>
<evidence type="ECO:0000259" key="2">
    <source>
        <dbReference type="Pfam" id="PF20434"/>
    </source>
</evidence>
<dbReference type="Pfam" id="PF20434">
    <property type="entry name" value="BD-FAE"/>
    <property type="match status" value="1"/>
</dbReference>
<keyword evidence="4" id="KW-1185">Reference proteome</keyword>
<reference evidence="3 4" key="1">
    <citation type="submission" date="2021-07" db="EMBL/GenBank/DDBJ databases">
        <title>The draft genome sequence of Sphingomicrobium sp. B8.</title>
        <authorList>
            <person name="Mu L."/>
        </authorList>
    </citation>
    <scope>NUCLEOTIDE SEQUENCE [LARGE SCALE GENOMIC DNA]</scope>
    <source>
        <strain evidence="3 4">B8</strain>
    </source>
</reference>
<proteinExistence type="predicted"/>
<dbReference type="EMBL" id="JAHVAH010000001">
    <property type="protein sequence ID" value="MBW0144257.1"/>
    <property type="molecule type" value="Genomic_DNA"/>
</dbReference>
<feature type="domain" description="BD-FAE-like" evidence="2">
    <location>
        <begin position="81"/>
        <end position="269"/>
    </location>
</feature>